<name>A0A6C0C9X1_9ZZZZ</name>
<reference evidence="1" key="1">
    <citation type="journal article" date="2020" name="Nature">
        <title>Giant virus diversity and host interactions through global metagenomics.</title>
        <authorList>
            <person name="Schulz F."/>
            <person name="Roux S."/>
            <person name="Paez-Espino D."/>
            <person name="Jungbluth S."/>
            <person name="Walsh D.A."/>
            <person name="Denef V.J."/>
            <person name="McMahon K.D."/>
            <person name="Konstantinidis K.T."/>
            <person name="Eloe-Fadrosh E.A."/>
            <person name="Kyrpides N.C."/>
            <person name="Woyke T."/>
        </authorList>
    </citation>
    <scope>NUCLEOTIDE SEQUENCE</scope>
    <source>
        <strain evidence="1">GVMAG-M-3300020192-26</strain>
    </source>
</reference>
<organism evidence="1">
    <name type="scientific">viral metagenome</name>
    <dbReference type="NCBI Taxonomy" id="1070528"/>
    <lineage>
        <taxon>unclassified sequences</taxon>
        <taxon>metagenomes</taxon>
        <taxon>organismal metagenomes</taxon>
    </lineage>
</organism>
<proteinExistence type="predicted"/>
<protein>
    <submittedName>
        <fullName evidence="1">Uncharacterized protein</fullName>
    </submittedName>
</protein>
<dbReference type="AlphaFoldDB" id="A0A6C0C9X1"/>
<sequence>MESTIKIYYYTDAVATLPFAFNIIFSGNVDPRLLENEKYYSNVHTFTKNVGDDVNKFLDDLFAIYNSDQNPLSTVAMQKYIQEKNTHTSMSVGDVIYIDGIPYSVSGFGFKKMTIL</sequence>
<accession>A0A6C0C9X1</accession>
<dbReference type="EMBL" id="MN739360">
    <property type="protein sequence ID" value="QHT00892.1"/>
    <property type="molecule type" value="Genomic_DNA"/>
</dbReference>
<evidence type="ECO:0000313" key="1">
    <source>
        <dbReference type="EMBL" id="QHT00892.1"/>
    </source>
</evidence>